<evidence type="ECO:0000313" key="2">
    <source>
        <dbReference type="EMBL" id="SHH25043.1"/>
    </source>
</evidence>
<gene>
    <name evidence="2" type="ORF">SAMN05443575_3535</name>
</gene>
<reference evidence="2 3" key="1">
    <citation type="submission" date="2016-11" db="EMBL/GenBank/DDBJ databases">
        <authorList>
            <person name="Jaros S."/>
            <person name="Januszkiewicz K."/>
            <person name="Wedrychowicz H."/>
        </authorList>
    </citation>
    <scope>NUCLEOTIDE SEQUENCE [LARGE SCALE GENOMIC DNA]</scope>
    <source>
        <strain evidence="2 3">DSM 45627</strain>
    </source>
</reference>
<evidence type="ECO:0000313" key="3">
    <source>
        <dbReference type="Proteomes" id="UP000186132"/>
    </source>
</evidence>
<accession>A0A1M5RGY0</accession>
<evidence type="ECO:0000259" key="1">
    <source>
        <dbReference type="PROSITE" id="PS50943"/>
    </source>
</evidence>
<protein>
    <submittedName>
        <fullName evidence="2">Helix-turn-helix domain-containing protein</fullName>
    </submittedName>
</protein>
<dbReference type="Proteomes" id="UP000186132">
    <property type="component" value="Unassembled WGS sequence"/>
</dbReference>
<dbReference type="SUPFAM" id="SSF47413">
    <property type="entry name" value="lambda repressor-like DNA-binding domains"/>
    <property type="match status" value="1"/>
</dbReference>
<dbReference type="AlphaFoldDB" id="A0A1M5RGY0"/>
<keyword evidence="3" id="KW-1185">Reference proteome</keyword>
<name>A0A1M5RGY0_9ACTN</name>
<dbReference type="STRING" id="1206085.SAMN05443575_3535"/>
<sequence length="286" mass="31708">MSAAVTLRQLRREAGLSQEELAHRSRLSARTIRTLESGSARRPHRDTLLAVAQALELGGAQRAAFVASWRGSRLAMADVFRDRNPKRAVERELTRQRELIRDLAVELSVNVRADRWLEVSRIRRTFEVVGEGLDRYLWLASLDFATVDPGRVTVRSSTNLDVADTFELPESGAKAFLGVFGQTLPPGTRYVLDYEIDYTAARRDPTGPADPEVDTLFVAATPMQLLTVQARFDVDALPARLWQVRHESVTGPEEVVGDVAVSPFGLAQVVLAPAPSGVHGIRWSWD</sequence>
<dbReference type="GO" id="GO:0003677">
    <property type="term" value="F:DNA binding"/>
    <property type="evidence" value="ECO:0007669"/>
    <property type="project" value="InterPro"/>
</dbReference>
<dbReference type="InterPro" id="IPR001387">
    <property type="entry name" value="Cro/C1-type_HTH"/>
</dbReference>
<proteinExistence type="predicted"/>
<dbReference type="EMBL" id="FQVU01000005">
    <property type="protein sequence ID" value="SHH25043.1"/>
    <property type="molecule type" value="Genomic_DNA"/>
</dbReference>
<dbReference type="Gene3D" id="1.10.260.40">
    <property type="entry name" value="lambda repressor-like DNA-binding domains"/>
    <property type="match status" value="1"/>
</dbReference>
<dbReference type="Pfam" id="PF13560">
    <property type="entry name" value="HTH_31"/>
    <property type="match status" value="1"/>
</dbReference>
<feature type="domain" description="HTH cro/C1-type" evidence="1">
    <location>
        <begin position="7"/>
        <end position="56"/>
    </location>
</feature>
<dbReference type="SMART" id="SM00530">
    <property type="entry name" value="HTH_XRE"/>
    <property type="match status" value="1"/>
</dbReference>
<organism evidence="2 3">
    <name type="scientific">Jatrophihabitans endophyticus</name>
    <dbReference type="NCBI Taxonomy" id="1206085"/>
    <lineage>
        <taxon>Bacteria</taxon>
        <taxon>Bacillati</taxon>
        <taxon>Actinomycetota</taxon>
        <taxon>Actinomycetes</taxon>
        <taxon>Jatrophihabitantales</taxon>
        <taxon>Jatrophihabitantaceae</taxon>
        <taxon>Jatrophihabitans</taxon>
    </lineage>
</organism>
<dbReference type="CDD" id="cd00093">
    <property type="entry name" value="HTH_XRE"/>
    <property type="match status" value="1"/>
</dbReference>
<dbReference type="PROSITE" id="PS50943">
    <property type="entry name" value="HTH_CROC1"/>
    <property type="match status" value="1"/>
</dbReference>
<dbReference type="InterPro" id="IPR010982">
    <property type="entry name" value="Lambda_DNA-bd_dom_sf"/>
</dbReference>